<dbReference type="Proteomes" id="UP000783287">
    <property type="component" value="Unassembled WGS sequence"/>
</dbReference>
<dbReference type="PROSITE" id="PS01012">
    <property type="entry name" value="FOLYLPOLYGLU_SYNT_2"/>
    <property type="match status" value="1"/>
</dbReference>
<evidence type="ECO:0000256" key="4">
    <source>
        <dbReference type="ARBA" id="ARBA00022723"/>
    </source>
</evidence>
<evidence type="ECO:0000256" key="2">
    <source>
        <dbReference type="ARBA" id="ARBA00013025"/>
    </source>
</evidence>
<dbReference type="InterPro" id="IPR036615">
    <property type="entry name" value="Mur_ligase_C_dom_sf"/>
</dbReference>
<dbReference type="NCBIfam" id="TIGR01499">
    <property type="entry name" value="folC"/>
    <property type="match status" value="1"/>
</dbReference>
<evidence type="ECO:0000313" key="13">
    <source>
        <dbReference type="EMBL" id="MCA9382732.1"/>
    </source>
</evidence>
<comment type="catalytic activity">
    <reaction evidence="9">
        <text>(6S)-5,6,7,8-tetrahydrofolyl-(gamma-L-Glu)(n) + L-glutamate + ATP = (6S)-5,6,7,8-tetrahydrofolyl-(gamma-L-Glu)(n+1) + ADP + phosphate + H(+)</text>
        <dbReference type="Rhea" id="RHEA:10580"/>
        <dbReference type="Rhea" id="RHEA-COMP:14738"/>
        <dbReference type="Rhea" id="RHEA-COMP:14740"/>
        <dbReference type="ChEBI" id="CHEBI:15378"/>
        <dbReference type="ChEBI" id="CHEBI:29985"/>
        <dbReference type="ChEBI" id="CHEBI:30616"/>
        <dbReference type="ChEBI" id="CHEBI:43474"/>
        <dbReference type="ChEBI" id="CHEBI:141005"/>
        <dbReference type="ChEBI" id="CHEBI:456216"/>
        <dbReference type="EC" id="6.3.2.17"/>
    </reaction>
</comment>
<dbReference type="Gene3D" id="3.90.190.20">
    <property type="entry name" value="Mur ligase, C-terminal domain"/>
    <property type="match status" value="1"/>
</dbReference>
<name>A0A955L4C2_9BACT</name>
<proteinExistence type="inferred from homology"/>
<dbReference type="SUPFAM" id="SSF53244">
    <property type="entry name" value="MurD-like peptide ligases, peptide-binding domain"/>
    <property type="match status" value="1"/>
</dbReference>
<dbReference type="AlphaFoldDB" id="A0A955L4C2"/>
<dbReference type="InterPro" id="IPR001645">
    <property type="entry name" value="Folylpolyglutamate_synth"/>
</dbReference>
<evidence type="ECO:0000256" key="6">
    <source>
        <dbReference type="ARBA" id="ARBA00022840"/>
    </source>
</evidence>
<dbReference type="GO" id="GO:0005524">
    <property type="term" value="F:ATP binding"/>
    <property type="evidence" value="ECO:0007669"/>
    <property type="project" value="UniProtKB-KW"/>
</dbReference>
<evidence type="ECO:0000313" key="14">
    <source>
        <dbReference type="Proteomes" id="UP000783287"/>
    </source>
</evidence>
<dbReference type="Pfam" id="PF08245">
    <property type="entry name" value="Mur_ligase_M"/>
    <property type="match status" value="1"/>
</dbReference>
<feature type="domain" description="Mur ligase C-terminal" evidence="11">
    <location>
        <begin position="305"/>
        <end position="427"/>
    </location>
</feature>
<keyword evidence="7" id="KW-0460">Magnesium</keyword>
<evidence type="ECO:0000256" key="9">
    <source>
        <dbReference type="ARBA" id="ARBA00047493"/>
    </source>
</evidence>
<reference evidence="13" key="2">
    <citation type="journal article" date="2021" name="Microbiome">
        <title>Successional dynamics and alternative stable states in a saline activated sludge microbial community over 9 years.</title>
        <authorList>
            <person name="Wang Y."/>
            <person name="Ye J."/>
            <person name="Ju F."/>
            <person name="Liu L."/>
            <person name="Boyd J.A."/>
            <person name="Deng Y."/>
            <person name="Parks D.H."/>
            <person name="Jiang X."/>
            <person name="Yin X."/>
            <person name="Woodcroft B.J."/>
            <person name="Tyson G.W."/>
            <person name="Hugenholtz P."/>
            <person name="Polz M.F."/>
            <person name="Zhang T."/>
        </authorList>
    </citation>
    <scope>NUCLEOTIDE SEQUENCE</scope>
    <source>
        <strain evidence="13">HKST-UBA14</strain>
    </source>
</reference>
<dbReference type="InterPro" id="IPR036565">
    <property type="entry name" value="Mur-like_cat_sf"/>
</dbReference>
<sequence length="441" mass="50089">MNNTKLKEIEDFLLQYANRSIGGKFPGEMGIERTQYFLSLLGKPQEKIQVIHIAGTSGKGSTATILSNLLHGQGYKVGLTLSPHVIDFRERVQVNNEYLDIDRLHEYFELVKDKVKEMEQTKYGPPTYFEIVIGLVFYTFLKEKVDYVIVETGLGGLLDGTNVVENPNKLCILTRIGLDHTAVLGDTLEEIAYQKAGIIHPKNRVVYLEQSEKINEVFYDRAYETNAQLFPVIEGETFENVTIEEQGTSFDFNSSKLPLKNIQTNLIGFYQAENTSLALTALELLLDEIDERKLRDTLQKINLVGRFQISQYKGKKIILDAAHNPQKIAALVNSIKTVYPQEKFSILFAVKKKKEYSKIIKSLIQIADEMVLTSYRIEQDMINESVDFAEVEKILSELGFNNFKSLELEKALDYLAETKNNILVTGSMYLVGIVIQEGQLE</sequence>
<dbReference type="EC" id="6.3.2.17" evidence="2"/>
<gene>
    <name evidence="13" type="ORF">KC909_00035</name>
</gene>
<dbReference type="EMBL" id="JAGQLK010000001">
    <property type="protein sequence ID" value="MCA9382732.1"/>
    <property type="molecule type" value="Genomic_DNA"/>
</dbReference>
<dbReference type="SUPFAM" id="SSF53623">
    <property type="entry name" value="MurD-like peptide ligases, catalytic domain"/>
    <property type="match status" value="1"/>
</dbReference>
<evidence type="ECO:0000259" key="11">
    <source>
        <dbReference type="Pfam" id="PF02875"/>
    </source>
</evidence>
<comment type="caution">
    <text evidence="13">The sequence shown here is derived from an EMBL/GenBank/DDBJ whole genome shotgun (WGS) entry which is preliminary data.</text>
</comment>
<dbReference type="GO" id="GO:0046872">
    <property type="term" value="F:metal ion binding"/>
    <property type="evidence" value="ECO:0007669"/>
    <property type="project" value="UniProtKB-KW"/>
</dbReference>
<protein>
    <recommendedName>
        <fullName evidence="2">tetrahydrofolate synthase</fullName>
        <ecNumber evidence="2">6.3.2.17</ecNumber>
    </recommendedName>
    <alternativeName>
        <fullName evidence="8">Tetrahydrofolylpolyglutamate synthase</fullName>
    </alternativeName>
</protein>
<dbReference type="GO" id="GO:0004326">
    <property type="term" value="F:tetrahydrofolylpolyglutamate synthase activity"/>
    <property type="evidence" value="ECO:0007669"/>
    <property type="project" value="UniProtKB-EC"/>
</dbReference>
<dbReference type="GO" id="GO:0005737">
    <property type="term" value="C:cytoplasm"/>
    <property type="evidence" value="ECO:0007669"/>
    <property type="project" value="TreeGrafter"/>
</dbReference>
<evidence type="ECO:0000256" key="7">
    <source>
        <dbReference type="ARBA" id="ARBA00022842"/>
    </source>
</evidence>
<keyword evidence="3 10" id="KW-0436">Ligase</keyword>
<feature type="domain" description="Mur ligase central" evidence="12">
    <location>
        <begin position="53"/>
        <end position="281"/>
    </location>
</feature>
<dbReference type="Gene3D" id="3.40.1190.10">
    <property type="entry name" value="Mur-like, catalytic domain"/>
    <property type="match status" value="1"/>
</dbReference>
<evidence type="ECO:0000256" key="1">
    <source>
        <dbReference type="ARBA" id="ARBA00008276"/>
    </source>
</evidence>
<evidence type="ECO:0000256" key="10">
    <source>
        <dbReference type="PIRNR" id="PIRNR001563"/>
    </source>
</evidence>
<keyword evidence="5 10" id="KW-0547">Nucleotide-binding</keyword>
<keyword evidence="6 10" id="KW-0067">ATP-binding</keyword>
<dbReference type="PANTHER" id="PTHR11136">
    <property type="entry name" value="FOLYLPOLYGLUTAMATE SYNTHASE-RELATED"/>
    <property type="match status" value="1"/>
</dbReference>
<dbReference type="Pfam" id="PF02875">
    <property type="entry name" value="Mur_ligase_C"/>
    <property type="match status" value="1"/>
</dbReference>
<dbReference type="PANTHER" id="PTHR11136:SF0">
    <property type="entry name" value="DIHYDROFOLATE SYNTHETASE-RELATED"/>
    <property type="match status" value="1"/>
</dbReference>
<organism evidence="13 14">
    <name type="scientific">Candidatus Dojkabacteria bacterium</name>
    <dbReference type="NCBI Taxonomy" id="2099670"/>
    <lineage>
        <taxon>Bacteria</taxon>
        <taxon>Candidatus Dojkabacteria</taxon>
    </lineage>
</organism>
<dbReference type="InterPro" id="IPR018109">
    <property type="entry name" value="Folylpolyglutamate_synth_CS"/>
</dbReference>
<keyword evidence="4" id="KW-0479">Metal-binding</keyword>
<evidence type="ECO:0000256" key="8">
    <source>
        <dbReference type="ARBA" id="ARBA00030592"/>
    </source>
</evidence>
<evidence type="ECO:0000256" key="3">
    <source>
        <dbReference type="ARBA" id="ARBA00022598"/>
    </source>
</evidence>
<comment type="similarity">
    <text evidence="1 10">Belongs to the folylpolyglutamate synthase family.</text>
</comment>
<evidence type="ECO:0000256" key="5">
    <source>
        <dbReference type="ARBA" id="ARBA00022741"/>
    </source>
</evidence>
<evidence type="ECO:0000259" key="12">
    <source>
        <dbReference type="Pfam" id="PF08245"/>
    </source>
</evidence>
<dbReference type="InterPro" id="IPR013221">
    <property type="entry name" value="Mur_ligase_cen"/>
</dbReference>
<dbReference type="InterPro" id="IPR004101">
    <property type="entry name" value="Mur_ligase_C"/>
</dbReference>
<dbReference type="GO" id="GO:0008841">
    <property type="term" value="F:dihydrofolate synthase activity"/>
    <property type="evidence" value="ECO:0007669"/>
    <property type="project" value="TreeGrafter"/>
</dbReference>
<accession>A0A955L4C2</accession>
<dbReference type="PIRSF" id="PIRSF001563">
    <property type="entry name" value="Folylpolyglu_synth"/>
    <property type="match status" value="1"/>
</dbReference>
<reference evidence="13" key="1">
    <citation type="submission" date="2020-04" db="EMBL/GenBank/DDBJ databases">
        <authorList>
            <person name="Zhang T."/>
        </authorList>
    </citation>
    <scope>NUCLEOTIDE SEQUENCE</scope>
    <source>
        <strain evidence="13">HKST-UBA14</strain>
    </source>
</reference>